<keyword evidence="2" id="KW-1185">Reference proteome</keyword>
<sequence length="74" mass="8159">MGDDLVKAQLDDEDDDDVRVLIQLVTTELAGANYKIFSISCQPLQHSGKMCSKPAKRQKTIDAFFISSNAGKIE</sequence>
<dbReference type="AlphaFoldDB" id="A0A9Q1J3L9"/>
<protein>
    <submittedName>
        <fullName evidence="1">Uncharacterized protein</fullName>
    </submittedName>
</protein>
<evidence type="ECO:0000313" key="1">
    <source>
        <dbReference type="EMBL" id="KAJ8364578.1"/>
    </source>
</evidence>
<dbReference type="EMBL" id="JAINUF010000004">
    <property type="protein sequence ID" value="KAJ8364578.1"/>
    <property type="molecule type" value="Genomic_DNA"/>
</dbReference>
<dbReference type="Proteomes" id="UP001152622">
    <property type="component" value="Chromosome 4"/>
</dbReference>
<evidence type="ECO:0000313" key="2">
    <source>
        <dbReference type="Proteomes" id="UP001152622"/>
    </source>
</evidence>
<gene>
    <name evidence="1" type="ORF">SKAU_G00134090</name>
</gene>
<proteinExistence type="predicted"/>
<name>A0A9Q1J3L9_SYNKA</name>
<accession>A0A9Q1J3L9</accession>
<reference evidence="1" key="1">
    <citation type="journal article" date="2023" name="Science">
        <title>Genome structures resolve the early diversification of teleost fishes.</title>
        <authorList>
            <person name="Parey E."/>
            <person name="Louis A."/>
            <person name="Montfort J."/>
            <person name="Bouchez O."/>
            <person name="Roques C."/>
            <person name="Iampietro C."/>
            <person name="Lluch J."/>
            <person name="Castinel A."/>
            <person name="Donnadieu C."/>
            <person name="Desvignes T."/>
            <person name="Floi Bucao C."/>
            <person name="Jouanno E."/>
            <person name="Wen M."/>
            <person name="Mejri S."/>
            <person name="Dirks R."/>
            <person name="Jansen H."/>
            <person name="Henkel C."/>
            <person name="Chen W.J."/>
            <person name="Zahm M."/>
            <person name="Cabau C."/>
            <person name="Klopp C."/>
            <person name="Thompson A.W."/>
            <person name="Robinson-Rechavi M."/>
            <person name="Braasch I."/>
            <person name="Lecointre G."/>
            <person name="Bobe J."/>
            <person name="Postlethwait J.H."/>
            <person name="Berthelot C."/>
            <person name="Roest Crollius H."/>
            <person name="Guiguen Y."/>
        </authorList>
    </citation>
    <scope>NUCLEOTIDE SEQUENCE</scope>
    <source>
        <strain evidence="1">WJC10195</strain>
    </source>
</reference>
<organism evidence="1 2">
    <name type="scientific">Synaphobranchus kaupii</name>
    <name type="common">Kaup's arrowtooth eel</name>
    <dbReference type="NCBI Taxonomy" id="118154"/>
    <lineage>
        <taxon>Eukaryota</taxon>
        <taxon>Metazoa</taxon>
        <taxon>Chordata</taxon>
        <taxon>Craniata</taxon>
        <taxon>Vertebrata</taxon>
        <taxon>Euteleostomi</taxon>
        <taxon>Actinopterygii</taxon>
        <taxon>Neopterygii</taxon>
        <taxon>Teleostei</taxon>
        <taxon>Anguilliformes</taxon>
        <taxon>Synaphobranchidae</taxon>
        <taxon>Synaphobranchus</taxon>
    </lineage>
</organism>
<comment type="caution">
    <text evidence="1">The sequence shown here is derived from an EMBL/GenBank/DDBJ whole genome shotgun (WGS) entry which is preliminary data.</text>
</comment>